<dbReference type="HAMAP" id="MF_00272">
    <property type="entry name" value="GcvH"/>
    <property type="match status" value="1"/>
</dbReference>
<evidence type="ECO:0000313" key="7">
    <source>
        <dbReference type="Proteomes" id="UP000004208"/>
    </source>
</evidence>
<feature type="modified residue" description="N6-lipoyllysine" evidence="3 4">
    <location>
        <position position="71"/>
    </location>
</feature>
<dbReference type="GO" id="GO:0005960">
    <property type="term" value="C:glycine cleavage complex"/>
    <property type="evidence" value="ECO:0007669"/>
    <property type="project" value="InterPro"/>
</dbReference>
<evidence type="ECO:0000256" key="4">
    <source>
        <dbReference type="PIRSR" id="PIRSR617453-50"/>
    </source>
</evidence>
<dbReference type="InterPro" id="IPR002930">
    <property type="entry name" value="GCV_H"/>
</dbReference>
<dbReference type="InterPro" id="IPR000089">
    <property type="entry name" value="Biotin_lipoyl"/>
</dbReference>
<dbReference type="InterPro" id="IPR033753">
    <property type="entry name" value="GCV_H/Fam206"/>
</dbReference>
<dbReference type="AlphaFoldDB" id="D7WEI0"/>
<keyword evidence="7" id="KW-1185">Reference proteome</keyword>
<accession>D7WEI0</accession>
<dbReference type="InterPro" id="IPR017453">
    <property type="entry name" value="GCV_H_sub"/>
</dbReference>
<evidence type="ECO:0000256" key="1">
    <source>
        <dbReference type="ARBA" id="ARBA00009249"/>
    </source>
</evidence>
<dbReference type="NCBIfam" id="TIGR00527">
    <property type="entry name" value="gcvH"/>
    <property type="match status" value="1"/>
</dbReference>
<dbReference type="eggNOG" id="COG0509">
    <property type="taxonomic scope" value="Bacteria"/>
</dbReference>
<dbReference type="InterPro" id="IPR011053">
    <property type="entry name" value="Single_hybrid_motif"/>
</dbReference>
<gene>
    <name evidence="3 6" type="primary">gcvH</name>
    <name evidence="6" type="ORF">HMPREF0291_11214</name>
</gene>
<evidence type="ECO:0000313" key="6">
    <source>
        <dbReference type="EMBL" id="EFK53557.1"/>
    </source>
</evidence>
<sequence length="131" mass="13851">MADITLPQEFSYSEDHEWVNAAADAIQGQTVRIGITSVATERLGEIVFAELPAVGDTVTAGETCGEVESTKSVSDLYSPVTGTVTAVNESIEDNYEAINNDPFGEGWLFEVKVSAVGPLMTADEYASANGV</sequence>
<evidence type="ECO:0000259" key="5">
    <source>
        <dbReference type="PROSITE" id="PS50968"/>
    </source>
</evidence>
<dbReference type="STRING" id="585529.HMPREF0291_11214"/>
<evidence type="ECO:0000256" key="2">
    <source>
        <dbReference type="ARBA" id="ARBA00022823"/>
    </source>
</evidence>
<dbReference type="GO" id="GO:0005829">
    <property type="term" value="C:cytosol"/>
    <property type="evidence" value="ECO:0007669"/>
    <property type="project" value="TreeGrafter"/>
</dbReference>
<name>D7WEI0_9CORY</name>
<dbReference type="EMBL" id="ACLJ02000003">
    <property type="protein sequence ID" value="EFK53557.1"/>
    <property type="molecule type" value="Genomic_DNA"/>
</dbReference>
<comment type="subunit">
    <text evidence="3">The glycine cleavage system is composed of four proteins: P, T, L and H.</text>
</comment>
<dbReference type="NCBIfam" id="NF002270">
    <property type="entry name" value="PRK01202.1"/>
    <property type="match status" value="1"/>
</dbReference>
<dbReference type="Pfam" id="PF01597">
    <property type="entry name" value="GCV_H"/>
    <property type="match status" value="1"/>
</dbReference>
<dbReference type="PROSITE" id="PS00189">
    <property type="entry name" value="LIPOYL"/>
    <property type="match status" value="1"/>
</dbReference>
<proteinExistence type="inferred from homology"/>
<dbReference type="OrthoDB" id="9796712at2"/>
<reference evidence="6" key="1">
    <citation type="submission" date="2010-06" db="EMBL/GenBank/DDBJ databases">
        <authorList>
            <person name="Muzny D."/>
            <person name="Qin X."/>
            <person name="Buhay C."/>
            <person name="Dugan-Rocha S."/>
            <person name="Ding Y."/>
            <person name="Chen G."/>
            <person name="Hawes A."/>
            <person name="Holder M."/>
            <person name="Jhangiani S."/>
            <person name="Johnson A."/>
            <person name="Khan Z."/>
            <person name="Li Z."/>
            <person name="Liu W."/>
            <person name="Liu X."/>
            <person name="Perez L."/>
            <person name="Shen H."/>
            <person name="Wang Q."/>
            <person name="Watt J."/>
            <person name="Xi L."/>
            <person name="Xin Y."/>
            <person name="Zhou J."/>
            <person name="Deng J."/>
            <person name="Jiang H."/>
            <person name="Liu Y."/>
            <person name="Qu J."/>
            <person name="Song X.-Z."/>
            <person name="Zhang L."/>
            <person name="Villasana D."/>
            <person name="Johnson A."/>
            <person name="Liu J."/>
            <person name="Liyanage D."/>
            <person name="Lorensuhewa L."/>
            <person name="Robinson T."/>
            <person name="Song A."/>
            <person name="Song B.-B."/>
            <person name="Dinh H."/>
            <person name="Thornton R."/>
            <person name="Coyle M."/>
            <person name="Francisco L."/>
            <person name="Jackson L."/>
            <person name="Javaid M."/>
            <person name="Korchina V."/>
            <person name="Kovar C."/>
            <person name="Mata R."/>
            <person name="Mathew T."/>
            <person name="Ngo R."/>
            <person name="Nguyen L."/>
            <person name="Nguyen N."/>
            <person name="Okwuonu G."/>
            <person name="Ongeri F."/>
            <person name="Pham C."/>
            <person name="Simmons D."/>
            <person name="Wilczek-Boney K."/>
            <person name="Hale W."/>
            <person name="Jakkamsetti A."/>
            <person name="Pham P."/>
            <person name="Ruth R."/>
            <person name="San Lucas F."/>
            <person name="Warren J."/>
            <person name="Zhang J."/>
            <person name="Zhao Z."/>
            <person name="Zhou C."/>
            <person name="Zhu D."/>
            <person name="Lee S."/>
            <person name="Bess C."/>
            <person name="Blankenburg K."/>
            <person name="Forbes L."/>
            <person name="Fu Q."/>
            <person name="Gubbala S."/>
            <person name="Hirani K."/>
            <person name="Jayaseelan J.C."/>
            <person name="Lara F."/>
            <person name="Munidasa M."/>
            <person name="Palculict T."/>
            <person name="Patil S."/>
            <person name="Pu L.-L."/>
            <person name="Saada N."/>
            <person name="Tang L."/>
            <person name="Weissenberger G."/>
            <person name="Zhu Y."/>
            <person name="Hemphill L."/>
            <person name="Shang Y."/>
            <person name="Youmans B."/>
            <person name="Ayvaz T."/>
            <person name="Ross M."/>
            <person name="Santibanez J."/>
            <person name="Aqrawi P."/>
            <person name="Gross S."/>
            <person name="Joshi V."/>
            <person name="Fowler G."/>
            <person name="Nazareth L."/>
            <person name="Reid J."/>
            <person name="Worley K."/>
            <person name="Petrosino J."/>
            <person name="Highlander S."/>
            <person name="Gibbs R."/>
        </authorList>
    </citation>
    <scope>NUCLEOTIDE SEQUENCE [LARGE SCALE GENOMIC DNA]</scope>
    <source>
        <strain evidence="6">ATCC 33030</strain>
    </source>
</reference>
<dbReference type="PROSITE" id="PS50968">
    <property type="entry name" value="BIOTINYL_LIPOYL"/>
    <property type="match status" value="1"/>
</dbReference>
<evidence type="ECO:0000256" key="3">
    <source>
        <dbReference type="HAMAP-Rule" id="MF_00272"/>
    </source>
</evidence>
<dbReference type="GO" id="GO:0019464">
    <property type="term" value="P:glycine decarboxylation via glycine cleavage system"/>
    <property type="evidence" value="ECO:0007669"/>
    <property type="project" value="UniProtKB-UniRule"/>
</dbReference>
<dbReference type="GO" id="GO:0009249">
    <property type="term" value="P:protein lipoylation"/>
    <property type="evidence" value="ECO:0007669"/>
    <property type="project" value="TreeGrafter"/>
</dbReference>
<dbReference type="CDD" id="cd06848">
    <property type="entry name" value="GCS_H"/>
    <property type="match status" value="1"/>
</dbReference>
<organism evidence="6 7">
    <name type="scientific">Corynebacterium genitalium ATCC 33030</name>
    <dbReference type="NCBI Taxonomy" id="585529"/>
    <lineage>
        <taxon>Bacteria</taxon>
        <taxon>Bacillati</taxon>
        <taxon>Actinomycetota</taxon>
        <taxon>Actinomycetes</taxon>
        <taxon>Mycobacteriales</taxon>
        <taxon>Corynebacteriaceae</taxon>
        <taxon>Corynebacterium</taxon>
    </lineage>
</organism>
<comment type="similarity">
    <text evidence="1 3">Belongs to the GcvH family.</text>
</comment>
<keyword evidence="2 3" id="KW-0450">Lipoyl</keyword>
<dbReference type="InterPro" id="IPR003016">
    <property type="entry name" value="2-oxoA_DH_lipoyl-BS"/>
</dbReference>
<dbReference type="SUPFAM" id="SSF51230">
    <property type="entry name" value="Single hybrid motif"/>
    <property type="match status" value="1"/>
</dbReference>
<dbReference type="Proteomes" id="UP000004208">
    <property type="component" value="Unassembled WGS sequence"/>
</dbReference>
<dbReference type="PANTHER" id="PTHR11715:SF3">
    <property type="entry name" value="GLYCINE CLEAVAGE SYSTEM H PROTEIN-RELATED"/>
    <property type="match status" value="1"/>
</dbReference>
<comment type="caution">
    <text evidence="6">The sequence shown here is derived from an EMBL/GenBank/DDBJ whole genome shotgun (WGS) entry which is preliminary data.</text>
</comment>
<dbReference type="Gene3D" id="2.40.50.100">
    <property type="match status" value="1"/>
</dbReference>
<feature type="domain" description="Lipoyl-binding" evidence="5">
    <location>
        <begin position="30"/>
        <end position="112"/>
    </location>
</feature>
<protein>
    <recommendedName>
        <fullName evidence="3">Glycine cleavage system H protein</fullName>
    </recommendedName>
</protein>
<comment type="cofactor">
    <cofactor evidence="3">
        <name>(R)-lipoate</name>
        <dbReference type="ChEBI" id="CHEBI:83088"/>
    </cofactor>
    <text evidence="3">Binds 1 lipoyl cofactor covalently.</text>
</comment>
<dbReference type="PANTHER" id="PTHR11715">
    <property type="entry name" value="GLYCINE CLEAVAGE SYSTEM H PROTEIN"/>
    <property type="match status" value="1"/>
</dbReference>
<dbReference type="HOGENOM" id="CLU_097408_2_2_11"/>
<dbReference type="RefSeq" id="WP_005289475.1">
    <property type="nucleotide sequence ID" value="NZ_CM000961.1"/>
</dbReference>
<comment type="function">
    <text evidence="3">The glycine cleavage system catalyzes the degradation of glycine. The H protein shuttles the methylamine group of glycine from the P protein to the T protein.</text>
</comment>